<reference evidence="2 3" key="1">
    <citation type="journal article" date="2005" name="Nature">
        <title>The genome sequence of the rice blast fungus Magnaporthe grisea.</title>
        <authorList>
            <person name="Dean R.A."/>
            <person name="Talbot N.J."/>
            <person name="Ebbole D.J."/>
            <person name="Farman M.L."/>
            <person name="Mitchell T.K."/>
            <person name="Orbach M.J."/>
            <person name="Thon M."/>
            <person name="Kulkarni R."/>
            <person name="Xu J.R."/>
            <person name="Pan H."/>
            <person name="Read N.D."/>
            <person name="Lee Y.H."/>
            <person name="Carbone I."/>
            <person name="Brown D."/>
            <person name="Oh Y.Y."/>
            <person name="Donofrio N."/>
            <person name="Jeong J.S."/>
            <person name="Soanes D.M."/>
            <person name="Djonovic S."/>
            <person name="Kolomiets E."/>
            <person name="Rehmeyer C."/>
            <person name="Li W."/>
            <person name="Harding M."/>
            <person name="Kim S."/>
            <person name="Lebrun M.H."/>
            <person name="Bohnert H."/>
            <person name="Coughlan S."/>
            <person name="Butler J."/>
            <person name="Calvo S."/>
            <person name="Ma L.J."/>
            <person name="Nicol R."/>
            <person name="Purcell S."/>
            <person name="Nusbaum C."/>
            <person name="Galagan J.E."/>
            <person name="Birren B.W."/>
        </authorList>
    </citation>
    <scope>NUCLEOTIDE SEQUENCE [LARGE SCALE GENOMIC DNA]</scope>
    <source>
        <strain evidence="3">70-15 / ATCC MYA-4617 / FGSC 8958</strain>
    </source>
</reference>
<dbReference type="KEGG" id="mgr:MGG_15849"/>
<feature type="region of interest" description="Disordered" evidence="1">
    <location>
        <begin position="1"/>
        <end position="81"/>
    </location>
</feature>
<evidence type="ECO:0000256" key="1">
    <source>
        <dbReference type="SAM" id="MobiDB-lite"/>
    </source>
</evidence>
<dbReference type="RefSeq" id="XP_003715259.1">
    <property type="nucleotide sequence ID" value="XM_003715211.1"/>
</dbReference>
<dbReference type="OMA" id="FSEWQAN"/>
<feature type="compositionally biased region" description="Polar residues" evidence="1">
    <location>
        <begin position="57"/>
        <end position="81"/>
    </location>
</feature>
<gene>
    <name evidence="2" type="ORF">MGG_15849</name>
</gene>
<dbReference type="OrthoDB" id="5226061at2759"/>
<proteinExistence type="predicted"/>
<dbReference type="AlphaFoldDB" id="G4MSN1"/>
<dbReference type="Proteomes" id="UP000009058">
    <property type="component" value="Chromosome 2"/>
</dbReference>
<protein>
    <submittedName>
        <fullName evidence="2">Uncharacterized protein</fullName>
    </submittedName>
</protein>
<organism evidence="2 3">
    <name type="scientific">Pyricularia oryzae (strain 70-15 / ATCC MYA-4617 / FGSC 8958)</name>
    <name type="common">Rice blast fungus</name>
    <name type="synonym">Magnaporthe oryzae</name>
    <dbReference type="NCBI Taxonomy" id="242507"/>
    <lineage>
        <taxon>Eukaryota</taxon>
        <taxon>Fungi</taxon>
        <taxon>Dikarya</taxon>
        <taxon>Ascomycota</taxon>
        <taxon>Pezizomycotina</taxon>
        <taxon>Sordariomycetes</taxon>
        <taxon>Sordariomycetidae</taxon>
        <taxon>Magnaporthales</taxon>
        <taxon>Pyriculariaceae</taxon>
        <taxon>Pyricularia</taxon>
    </lineage>
</organism>
<dbReference type="InParanoid" id="G4MSN1"/>
<dbReference type="VEuPathDB" id="FungiDB:MGG_15849"/>
<reference key="2">
    <citation type="submission" date="2011-05" db="EMBL/GenBank/DDBJ databases">
        <title>The Genome Sequence of Magnaporthe oryzae 70-15.</title>
        <authorList>
            <consortium name="The Broad Institute Genome Sequencing Platform"/>
            <person name="Ma L.-J."/>
            <person name="Dead R."/>
            <person name="Young S.K."/>
            <person name="Zeng Q."/>
            <person name="Gargeya S."/>
            <person name="Fitzgerald M."/>
            <person name="Haas B."/>
            <person name="Abouelleil A."/>
            <person name="Alvarado L."/>
            <person name="Arachchi H.M."/>
            <person name="Berlin A."/>
            <person name="Brown A."/>
            <person name="Chapman S.B."/>
            <person name="Chen Z."/>
            <person name="Dunbar C."/>
            <person name="Freedman E."/>
            <person name="Gearin G."/>
            <person name="Gellesch M."/>
            <person name="Goldberg J."/>
            <person name="Griggs A."/>
            <person name="Gujja S."/>
            <person name="Heiman D."/>
            <person name="Howarth C."/>
            <person name="Larson L."/>
            <person name="Lui A."/>
            <person name="MacDonald P.J.P."/>
            <person name="Mehta T."/>
            <person name="Montmayeur A."/>
            <person name="Murphy C."/>
            <person name="Neiman D."/>
            <person name="Pearson M."/>
            <person name="Priest M."/>
            <person name="Roberts A."/>
            <person name="Saif S."/>
            <person name="Shea T."/>
            <person name="Shenoy N."/>
            <person name="Sisk P."/>
            <person name="Stolte C."/>
            <person name="Sykes S."/>
            <person name="Yandava C."/>
            <person name="Wortman J."/>
            <person name="Nusbaum C."/>
            <person name="Birren B."/>
        </authorList>
    </citation>
    <scope>NUCLEOTIDE SEQUENCE</scope>
    <source>
        <strain>70-15</strain>
    </source>
</reference>
<evidence type="ECO:0000313" key="2">
    <source>
        <dbReference type="EMBL" id="EHA55452.1"/>
    </source>
</evidence>
<accession>G4MSN1</accession>
<sequence>MQAESNSNNNKQEENHRTSDGSGSTQLATQLGSVESTSMMQLWSQERDLNQLPFSEWQANQTSSHNSYHYQNGYGSNSNGY</sequence>
<dbReference type="HOGENOM" id="CLU_2574325_0_0_1"/>
<keyword evidence="3" id="KW-1185">Reference proteome</keyword>
<feature type="compositionally biased region" description="Low complexity" evidence="1">
    <location>
        <begin position="1"/>
        <end position="10"/>
    </location>
</feature>
<feature type="compositionally biased region" description="Polar residues" evidence="1">
    <location>
        <begin position="20"/>
        <end position="44"/>
    </location>
</feature>
<evidence type="ECO:0000313" key="3">
    <source>
        <dbReference type="Proteomes" id="UP000009058"/>
    </source>
</evidence>
<dbReference type="EMBL" id="CM001232">
    <property type="protein sequence ID" value="EHA55452.1"/>
    <property type="molecule type" value="Genomic_DNA"/>
</dbReference>
<dbReference type="GeneID" id="12985604"/>
<name>G4MSN1_PYRO7</name>